<dbReference type="Proteomes" id="UP000612266">
    <property type="component" value="Unassembled WGS sequence"/>
</dbReference>
<keyword evidence="3" id="KW-1185">Reference proteome</keyword>
<name>A0A6G6S650_9GAMM</name>
<evidence type="ECO:0000313" key="4">
    <source>
        <dbReference type="Proteomes" id="UP000612266"/>
    </source>
</evidence>
<dbReference type="Proteomes" id="UP000501338">
    <property type="component" value="Chromosome"/>
</dbReference>
<dbReference type="AlphaFoldDB" id="A0A6G6S650"/>
<accession>A0A6G6S650</accession>
<reference evidence="2 3" key="1">
    <citation type="submission" date="2020-01" db="EMBL/GenBank/DDBJ databases">
        <title>The genomic epidemiology of tigecycline resistance gene tet(X) variants in a swine farm in China.</title>
        <authorList>
            <person name="Peng K."/>
            <person name="Li R."/>
        </authorList>
    </citation>
    <scope>NUCLEOTIDE SEQUENCE [LARGE SCALE GENOMIC DNA]</scope>
    <source>
        <strain evidence="2 3">ZF1</strain>
    </source>
</reference>
<organism evidence="1 4">
    <name type="scientific">Proteus terrae subsp. cibarius</name>
    <dbReference type="NCBI Taxonomy" id="626774"/>
    <lineage>
        <taxon>Bacteria</taxon>
        <taxon>Pseudomonadati</taxon>
        <taxon>Pseudomonadota</taxon>
        <taxon>Gammaproteobacteria</taxon>
        <taxon>Enterobacterales</taxon>
        <taxon>Morganellaceae</taxon>
        <taxon>Proteus</taxon>
    </lineage>
</organism>
<dbReference type="EMBL" id="JADSJR010000001">
    <property type="protein sequence ID" value="MBG2913022.1"/>
    <property type="molecule type" value="Genomic_DNA"/>
</dbReference>
<evidence type="ECO:0000313" key="3">
    <source>
        <dbReference type="Proteomes" id="UP000501338"/>
    </source>
</evidence>
<evidence type="ECO:0000313" key="2">
    <source>
        <dbReference type="EMBL" id="QIF89917.1"/>
    </source>
</evidence>
<reference evidence="1" key="2">
    <citation type="submission" date="2020-11" db="EMBL/GenBank/DDBJ databases">
        <title>Enhanced detection system for hospital associated transmission using whole genome sequencing surveillance.</title>
        <authorList>
            <person name="Harrison L.H."/>
            <person name="Van Tyne D."/>
            <person name="Marsh J.W."/>
            <person name="Griffith M.P."/>
            <person name="Snyder D.J."/>
            <person name="Cooper V.S."/>
            <person name="Mustapha M."/>
        </authorList>
    </citation>
    <scope>NUCLEOTIDE SEQUENCE</scope>
    <source>
        <strain evidence="1">PR00070</strain>
    </source>
</reference>
<evidence type="ECO:0000313" key="1">
    <source>
        <dbReference type="EMBL" id="MBG2913022.1"/>
    </source>
</evidence>
<gene>
    <name evidence="2" type="ORF">GTH23_07625</name>
    <name evidence="1" type="ORF">I4901_01345</name>
</gene>
<dbReference type="RefSeq" id="WP_075672130.1">
    <property type="nucleotide sequence ID" value="NZ_CP045008.1"/>
</dbReference>
<evidence type="ECO:0008006" key="5">
    <source>
        <dbReference type="Google" id="ProtNLM"/>
    </source>
</evidence>
<proteinExistence type="predicted"/>
<dbReference type="EMBL" id="CP047340">
    <property type="protein sequence ID" value="QIF89917.1"/>
    <property type="molecule type" value="Genomic_DNA"/>
</dbReference>
<dbReference type="GeneID" id="57332767"/>
<sequence>MNKTLIVILSLFLLPACSESQENKVIEYCMDTLNVYSNVSKDQCLCFYNEASDKFSSTEIDRMVKSPPIKQDSTLTREGTMFLTIAHSSKCFE</sequence>
<protein>
    <recommendedName>
        <fullName evidence="5">Lipoprotein</fullName>
    </recommendedName>
</protein>